<evidence type="ECO:0000256" key="1">
    <source>
        <dbReference type="ARBA" id="ARBA00002290"/>
    </source>
</evidence>
<keyword evidence="4 9" id="KW-0597">Phosphoprotein</keyword>
<dbReference type="PROSITE" id="PS00297">
    <property type="entry name" value="HSP70_1"/>
    <property type="match status" value="1"/>
</dbReference>
<evidence type="ECO:0000256" key="9">
    <source>
        <dbReference type="HAMAP-Rule" id="MF_00332"/>
    </source>
</evidence>
<protein>
    <recommendedName>
        <fullName evidence="3 9">Chaperone protein DnaK</fullName>
    </recommendedName>
    <alternativeName>
        <fullName evidence="9">HSP70</fullName>
    </alternativeName>
    <alternativeName>
        <fullName evidence="9">Heat shock 70 kDa protein</fullName>
    </alternativeName>
    <alternativeName>
        <fullName evidence="9">Heat shock protein 70</fullName>
    </alternativeName>
</protein>
<dbReference type="InterPro" id="IPR013126">
    <property type="entry name" value="Hsp_70_fam"/>
</dbReference>
<evidence type="ECO:0000313" key="14">
    <source>
        <dbReference type="Proteomes" id="UP001230807"/>
    </source>
</evidence>
<evidence type="ECO:0000256" key="8">
    <source>
        <dbReference type="ARBA" id="ARBA00023186"/>
    </source>
</evidence>
<dbReference type="PRINTS" id="PR00301">
    <property type="entry name" value="HEATSHOCK70"/>
</dbReference>
<feature type="modified residue" description="Phosphothreonine; by autocatalysis" evidence="9">
    <location>
        <position position="172"/>
    </location>
</feature>
<dbReference type="SUPFAM" id="SSF100934">
    <property type="entry name" value="Heat shock protein 70kD (HSP70), C-terminal subdomain"/>
    <property type="match status" value="1"/>
</dbReference>
<dbReference type="InterPro" id="IPR012725">
    <property type="entry name" value="Chaperone_DnaK"/>
</dbReference>
<dbReference type="NCBIfam" id="TIGR02350">
    <property type="entry name" value="prok_dnaK"/>
    <property type="match status" value="1"/>
</dbReference>
<evidence type="ECO:0000256" key="2">
    <source>
        <dbReference type="ARBA" id="ARBA00007381"/>
    </source>
</evidence>
<evidence type="ECO:0000256" key="3">
    <source>
        <dbReference type="ARBA" id="ARBA00014415"/>
    </source>
</evidence>
<dbReference type="Pfam" id="PF00012">
    <property type="entry name" value="HSP70"/>
    <property type="match status" value="1"/>
</dbReference>
<dbReference type="SUPFAM" id="SSF53067">
    <property type="entry name" value="Actin-like ATPase domain"/>
    <property type="match status" value="2"/>
</dbReference>
<accession>A0ABT7MQD6</accession>
<evidence type="ECO:0000256" key="10">
    <source>
        <dbReference type="RuleBase" id="RU003322"/>
    </source>
</evidence>
<evidence type="ECO:0000256" key="11">
    <source>
        <dbReference type="SAM" id="Coils"/>
    </source>
</evidence>
<keyword evidence="11" id="KW-0175">Coiled coil</keyword>
<dbReference type="NCBIfam" id="NF001413">
    <property type="entry name" value="PRK00290.1"/>
    <property type="match status" value="1"/>
</dbReference>
<dbReference type="RefSeq" id="WP_214831879.1">
    <property type="nucleotide sequence ID" value="NZ_CP183077.1"/>
</dbReference>
<keyword evidence="6 9" id="KW-0067">ATP-binding</keyword>
<comment type="similarity">
    <text evidence="2 9 10">Belongs to the heat shock protein 70 family.</text>
</comment>
<keyword evidence="8 9" id="KW-0143">Chaperone</keyword>
<dbReference type="Gene3D" id="3.30.420.40">
    <property type="match status" value="2"/>
</dbReference>
<dbReference type="HAMAP" id="MF_00332">
    <property type="entry name" value="DnaK"/>
    <property type="match status" value="1"/>
</dbReference>
<dbReference type="Gene3D" id="1.20.1270.10">
    <property type="match status" value="1"/>
</dbReference>
<reference evidence="13 14" key="1">
    <citation type="submission" date="2023-06" db="EMBL/GenBank/DDBJ databases">
        <title>Influencing factors and mechanism of Cr(VI) reduction by facultative anaerobic Exiguobacterium sp. PY14.</title>
        <authorList>
            <person name="Zou L."/>
        </authorList>
    </citation>
    <scope>NUCLEOTIDE SEQUENCE [LARGE SCALE GENOMIC DNA]</scope>
    <source>
        <strain evidence="13 14">PY14</strain>
    </source>
</reference>
<feature type="region of interest" description="Disordered" evidence="12">
    <location>
        <begin position="576"/>
        <end position="607"/>
    </location>
</feature>
<dbReference type="PROSITE" id="PS01036">
    <property type="entry name" value="HSP70_3"/>
    <property type="match status" value="1"/>
</dbReference>
<dbReference type="InterPro" id="IPR018181">
    <property type="entry name" value="Heat_shock_70_CS"/>
</dbReference>
<dbReference type="PROSITE" id="PS00329">
    <property type="entry name" value="HSP70_2"/>
    <property type="match status" value="1"/>
</dbReference>
<keyword evidence="14" id="KW-1185">Reference proteome</keyword>
<sequence>MGKIIGIDLGTTNSCVAVMEGGEAVVISNAEGNRTTPSVVAFKGEERQVGEVAKRQAITNPNTIQSIKRHMGTSHTVEVDGKKFTPQEISAIILQKLKKDAEDYLGETVTEAVITVPAYFNDAERQATKDAGKIAGLDVKRIINEPTAAALAYGLDKGEDHTILIYDLGGGTFDVSILELGDGVFEVVATAGDNRLGGDDFDQKVIDYLVAEFKKENGIDLAQDKMALQRLKDAAEKAKKDLSGVTSAHISLPFITAGAAGPLHLETTLTRAKFEELTADLVERTMEPTRRALKDSGLTPSDLDKIILVGGSTRIPAVQKAIHDFTKKEPFKGVNPDEVVALGAAIQGGVLAGDVKDVVLLDVTPLSLGIETMGGVMTKLIDRNTTIPTSKSQVFSTAADNQPAVDIHVLQGERPMAPDNKTLGRFQLTDIPPAPRGVPQIEVKFDIDANGIVHVSAKDLGTNKEQSITIQSSSGIDEAEIERMVKEAEANAEADKQRKEEAELRNETDQLVFATDKAIKDLGDKVDAADKERAEAAKEKAKSALEGTDLEAIRTAKDELSNVVQELTQKVYANMAEEQGAEGAETQTEAKDDNVVDAEFEDLDDRK</sequence>
<feature type="coiled-coil region" evidence="11">
    <location>
        <begin position="478"/>
        <end position="570"/>
    </location>
</feature>
<comment type="caution">
    <text evidence="13">The sequence shown here is derived from an EMBL/GenBank/DDBJ whole genome shotgun (WGS) entry which is preliminary data.</text>
</comment>
<keyword evidence="5 9" id="KW-0547">Nucleotide-binding</keyword>
<dbReference type="InterPro" id="IPR043129">
    <property type="entry name" value="ATPase_NBD"/>
</dbReference>
<dbReference type="SUPFAM" id="SSF100920">
    <property type="entry name" value="Heat shock protein 70kD (HSP70), peptide-binding domain"/>
    <property type="match status" value="1"/>
</dbReference>
<evidence type="ECO:0000256" key="6">
    <source>
        <dbReference type="ARBA" id="ARBA00022840"/>
    </source>
</evidence>
<evidence type="ECO:0000313" key="13">
    <source>
        <dbReference type="EMBL" id="MDL5377416.1"/>
    </source>
</evidence>
<dbReference type="Gene3D" id="3.90.640.10">
    <property type="entry name" value="Actin, Chain A, domain 4"/>
    <property type="match status" value="1"/>
</dbReference>
<feature type="coiled-coil region" evidence="11">
    <location>
        <begin position="221"/>
        <end position="248"/>
    </location>
</feature>
<dbReference type="InterPro" id="IPR029047">
    <property type="entry name" value="HSP70_peptide-bd_sf"/>
</dbReference>
<dbReference type="Gene3D" id="2.60.34.10">
    <property type="entry name" value="Substrate Binding Domain Of DNAk, Chain A, domain 1"/>
    <property type="match status" value="1"/>
</dbReference>
<dbReference type="Proteomes" id="UP001230807">
    <property type="component" value="Unassembled WGS sequence"/>
</dbReference>
<evidence type="ECO:0000256" key="4">
    <source>
        <dbReference type="ARBA" id="ARBA00022553"/>
    </source>
</evidence>
<name>A0ABT7MQD6_9BACL</name>
<organism evidence="13 14">
    <name type="scientific">Exiguobacterium mexicanum</name>
    <dbReference type="NCBI Taxonomy" id="340146"/>
    <lineage>
        <taxon>Bacteria</taxon>
        <taxon>Bacillati</taxon>
        <taxon>Bacillota</taxon>
        <taxon>Bacilli</taxon>
        <taxon>Bacillales</taxon>
        <taxon>Bacillales Family XII. Incertae Sedis</taxon>
        <taxon>Exiguobacterium</taxon>
    </lineage>
</organism>
<keyword evidence="7 9" id="KW-0346">Stress response</keyword>
<comment type="induction">
    <text evidence="9">By stress conditions e.g. heat shock.</text>
</comment>
<dbReference type="InterPro" id="IPR029048">
    <property type="entry name" value="HSP70_C_sf"/>
</dbReference>
<evidence type="ECO:0000256" key="12">
    <source>
        <dbReference type="SAM" id="MobiDB-lite"/>
    </source>
</evidence>
<dbReference type="PANTHER" id="PTHR19375">
    <property type="entry name" value="HEAT SHOCK PROTEIN 70KDA"/>
    <property type="match status" value="1"/>
</dbReference>
<feature type="compositionally biased region" description="Acidic residues" evidence="12">
    <location>
        <begin position="595"/>
        <end position="607"/>
    </location>
</feature>
<evidence type="ECO:0000256" key="7">
    <source>
        <dbReference type="ARBA" id="ARBA00023016"/>
    </source>
</evidence>
<proteinExistence type="evidence at transcript level"/>
<evidence type="ECO:0000256" key="5">
    <source>
        <dbReference type="ARBA" id="ARBA00022741"/>
    </source>
</evidence>
<dbReference type="EMBL" id="JASWER010000007">
    <property type="protein sequence ID" value="MDL5377416.1"/>
    <property type="molecule type" value="Genomic_DNA"/>
</dbReference>
<feature type="compositionally biased region" description="Low complexity" evidence="12">
    <location>
        <begin position="576"/>
        <end position="587"/>
    </location>
</feature>
<gene>
    <name evidence="9 13" type="primary">dnaK</name>
    <name evidence="13" type="ORF">QR695_10410</name>
</gene>
<dbReference type="CDD" id="cd10234">
    <property type="entry name" value="ASKHA_NBD_HSP70_DnaK-like"/>
    <property type="match status" value="1"/>
</dbReference>
<comment type="function">
    <text evidence="1 9">Acts as a chaperone.</text>
</comment>